<evidence type="ECO:0000259" key="2">
    <source>
        <dbReference type="Pfam" id="PF04014"/>
    </source>
</evidence>
<dbReference type="EMBL" id="MUYV01000011">
    <property type="protein sequence ID" value="OOS23977.1"/>
    <property type="molecule type" value="Genomic_DNA"/>
</dbReference>
<accession>A0A1T0CNP7</accession>
<evidence type="ECO:0000256" key="1">
    <source>
        <dbReference type="ARBA" id="ARBA00007924"/>
    </source>
</evidence>
<organism evidence="3 4">
    <name type="scientific">Moraxella porci DSM 25326</name>
    <dbReference type="NCBI Taxonomy" id="573983"/>
    <lineage>
        <taxon>Bacteria</taxon>
        <taxon>Pseudomonadati</taxon>
        <taxon>Pseudomonadota</taxon>
        <taxon>Gammaproteobacteria</taxon>
        <taxon>Moraxellales</taxon>
        <taxon>Moraxellaceae</taxon>
        <taxon>Moraxella</taxon>
    </lineage>
</organism>
<comment type="caution">
    <text evidence="3">The sequence shown here is derived from an EMBL/GenBank/DDBJ whole genome shotgun (WGS) entry which is preliminary data.</text>
</comment>
<comment type="similarity">
    <text evidence="1">Belongs to the VapB family.</text>
</comment>
<gene>
    <name evidence="3" type="ORF">B0681_08445</name>
</gene>
<proteinExistence type="inferred from homology"/>
<sequence length="80" mass="9547">MTTAKLFWSGNSQAVRLPKEFRFEGKMVNIRKQGKQVIIEPIVNDWAWLDDVQGFDKTMEKAIQELRNEPEQERDWSMFE</sequence>
<dbReference type="Pfam" id="PF04014">
    <property type="entry name" value="MazE_antitoxin"/>
    <property type="match status" value="1"/>
</dbReference>
<dbReference type="GO" id="GO:0003677">
    <property type="term" value="F:DNA binding"/>
    <property type="evidence" value="ECO:0007669"/>
    <property type="project" value="InterPro"/>
</dbReference>
<dbReference type="Proteomes" id="UP000190683">
    <property type="component" value="Unassembled WGS sequence"/>
</dbReference>
<dbReference type="InterPro" id="IPR037914">
    <property type="entry name" value="SpoVT-AbrB_sf"/>
</dbReference>
<dbReference type="SUPFAM" id="SSF89447">
    <property type="entry name" value="AbrB/MazE/MraZ-like"/>
    <property type="match status" value="1"/>
</dbReference>
<dbReference type="Gene3D" id="2.10.260.10">
    <property type="match status" value="1"/>
</dbReference>
<dbReference type="InterPro" id="IPR007159">
    <property type="entry name" value="SpoVT-AbrB_dom"/>
</dbReference>
<dbReference type="InterPro" id="IPR047976">
    <property type="entry name" value="Anti_VapB2-like"/>
</dbReference>
<reference evidence="3 4" key="1">
    <citation type="submission" date="2017-02" db="EMBL/GenBank/DDBJ databases">
        <title>Draft genome sequence of Moraxella porci CCUG 54912T type strain.</title>
        <authorList>
            <person name="Salva-Serra F."/>
            <person name="Engstrom-Jakobsson H."/>
            <person name="Thorell K."/>
            <person name="Jaen-Luchoro D."/>
            <person name="Gonzales-Siles L."/>
            <person name="Karlsson R."/>
            <person name="Yazdan S."/>
            <person name="Boulund F."/>
            <person name="Johnning A."/>
            <person name="Engstrand L."/>
            <person name="Kristiansson E."/>
            <person name="Moore E."/>
        </authorList>
    </citation>
    <scope>NUCLEOTIDE SEQUENCE [LARGE SCALE GENOMIC DNA]</scope>
    <source>
        <strain evidence="3 4">CCUG 54912</strain>
    </source>
</reference>
<feature type="domain" description="SpoVT-AbrB" evidence="2">
    <location>
        <begin position="7"/>
        <end position="46"/>
    </location>
</feature>
<dbReference type="PANTHER" id="PTHR37550">
    <property type="entry name" value="ANTITOXIN VAPB1"/>
    <property type="match status" value="1"/>
</dbReference>
<dbReference type="InterPro" id="IPR051734">
    <property type="entry name" value="VapB_TA_antitoxins"/>
</dbReference>
<protein>
    <recommendedName>
        <fullName evidence="2">SpoVT-AbrB domain-containing protein</fullName>
    </recommendedName>
</protein>
<evidence type="ECO:0000313" key="3">
    <source>
        <dbReference type="EMBL" id="OOS23977.1"/>
    </source>
</evidence>
<keyword evidence="4" id="KW-1185">Reference proteome</keyword>
<dbReference type="AlphaFoldDB" id="A0A1T0CNP7"/>
<evidence type="ECO:0000313" key="4">
    <source>
        <dbReference type="Proteomes" id="UP000190683"/>
    </source>
</evidence>
<dbReference type="RefSeq" id="WP_078318292.1">
    <property type="nucleotide sequence ID" value="NZ_MUYV01000011.1"/>
</dbReference>
<name>A0A1T0CNP7_9GAMM</name>
<dbReference type="STRING" id="573983.B0681_08445"/>
<dbReference type="PANTHER" id="PTHR37550:SF3">
    <property type="entry name" value="ANTITOXIN VAPB1"/>
    <property type="match status" value="1"/>
</dbReference>
<dbReference type="NCBIfam" id="NF040493">
    <property type="entry name" value="TA_anti_VapB"/>
    <property type="match status" value="1"/>
</dbReference>